<organism evidence="6 7">
    <name type="scientific">Pollutimonas bauzanensis</name>
    <dbReference type="NCBI Taxonomy" id="658167"/>
    <lineage>
        <taxon>Bacteria</taxon>
        <taxon>Pseudomonadati</taxon>
        <taxon>Pseudomonadota</taxon>
        <taxon>Betaproteobacteria</taxon>
        <taxon>Burkholderiales</taxon>
        <taxon>Alcaligenaceae</taxon>
        <taxon>Pollutimonas</taxon>
    </lineage>
</organism>
<evidence type="ECO:0000259" key="4">
    <source>
        <dbReference type="Pfam" id="PF03446"/>
    </source>
</evidence>
<dbReference type="RefSeq" id="WP_073102164.1">
    <property type="nucleotide sequence ID" value="NZ_FQXE01000002.1"/>
</dbReference>
<evidence type="ECO:0000259" key="5">
    <source>
        <dbReference type="Pfam" id="PF14833"/>
    </source>
</evidence>
<dbReference type="GO" id="GO:0051287">
    <property type="term" value="F:NAD binding"/>
    <property type="evidence" value="ECO:0007669"/>
    <property type="project" value="InterPro"/>
</dbReference>
<accession>A0A1M5QD73</accession>
<feature type="domain" description="3-hydroxyisobutyrate dehydrogenase-like NAD-binding" evidence="5">
    <location>
        <begin position="169"/>
        <end position="290"/>
    </location>
</feature>
<sequence length="306" mass="31536">MSEVQNKRLGFVGIGRMGGPIASRLIDAGYELVICDANQEALTPLLNKGAIRAASPKAVADQAPIVLISLPTPDVVALVGLGENGLIEGGAVRTVIDLSTTGPGAAKKLAQGLAGRSIATIDCPVSGGVAGATKGTLALMVAGDKDRIQEVQPILDHLGKQIYVGVEPGMAQTMKVINNLISVTALVVTSEALVMGAKAGLDADTMTEVINAGSGRSNASEVKIPNFVLSRTFDFGFSVGLSAKDVRLCMEEADSLGIPMPVGQSVRAFLNSAADKLGYQADMTEMIRVIEDQVGVEVRGKAAAPK</sequence>
<dbReference type="InterPro" id="IPR015815">
    <property type="entry name" value="HIBADH-related"/>
</dbReference>
<dbReference type="InterPro" id="IPR006115">
    <property type="entry name" value="6PGDH_NADP-bd"/>
</dbReference>
<proteinExistence type="predicted"/>
<dbReference type="Gene3D" id="1.10.1040.10">
    <property type="entry name" value="N-(1-d-carboxylethyl)-l-norvaline Dehydrogenase, domain 2"/>
    <property type="match status" value="1"/>
</dbReference>
<keyword evidence="1" id="KW-0560">Oxidoreductase</keyword>
<dbReference type="Gene3D" id="3.40.50.720">
    <property type="entry name" value="NAD(P)-binding Rossmann-like Domain"/>
    <property type="match status" value="1"/>
</dbReference>
<dbReference type="PANTHER" id="PTHR22981">
    <property type="entry name" value="3-HYDROXYISOBUTYRATE DEHYDROGENASE-RELATED"/>
    <property type="match status" value="1"/>
</dbReference>
<dbReference type="SUPFAM" id="SSF51735">
    <property type="entry name" value="NAD(P)-binding Rossmann-fold domains"/>
    <property type="match status" value="1"/>
</dbReference>
<dbReference type="OrthoDB" id="9777604at2"/>
<reference evidence="6 7" key="1">
    <citation type="submission" date="2016-11" db="EMBL/GenBank/DDBJ databases">
        <authorList>
            <person name="Jaros S."/>
            <person name="Januszkiewicz K."/>
            <person name="Wedrychowicz H."/>
        </authorList>
    </citation>
    <scope>NUCLEOTIDE SEQUENCE [LARGE SCALE GENOMIC DNA]</scope>
    <source>
        <strain evidence="6 7">CGMCC 1.10190</strain>
    </source>
</reference>
<evidence type="ECO:0000256" key="1">
    <source>
        <dbReference type="ARBA" id="ARBA00023002"/>
    </source>
</evidence>
<evidence type="ECO:0000313" key="6">
    <source>
        <dbReference type="EMBL" id="SHH12017.1"/>
    </source>
</evidence>
<keyword evidence="7" id="KW-1185">Reference proteome</keyword>
<dbReference type="InterPro" id="IPR013328">
    <property type="entry name" value="6PGD_dom2"/>
</dbReference>
<evidence type="ECO:0000313" key="7">
    <source>
        <dbReference type="Proteomes" id="UP000184226"/>
    </source>
</evidence>
<dbReference type="Pfam" id="PF03446">
    <property type="entry name" value="NAD_binding_2"/>
    <property type="match status" value="1"/>
</dbReference>
<dbReference type="InterPro" id="IPR029154">
    <property type="entry name" value="HIBADH-like_NADP-bd"/>
</dbReference>
<dbReference type="EMBL" id="FQXE01000002">
    <property type="protein sequence ID" value="SHH12017.1"/>
    <property type="molecule type" value="Genomic_DNA"/>
</dbReference>
<name>A0A1M5QD73_9BURK</name>
<keyword evidence="2" id="KW-0520">NAD</keyword>
<gene>
    <name evidence="6" type="ORF">SAMN04488135_102237</name>
</gene>
<dbReference type="GO" id="GO:0016616">
    <property type="term" value="F:oxidoreductase activity, acting on the CH-OH group of donors, NAD or NADP as acceptor"/>
    <property type="evidence" value="ECO:0007669"/>
    <property type="project" value="TreeGrafter"/>
</dbReference>
<evidence type="ECO:0000256" key="3">
    <source>
        <dbReference type="PIRSR" id="PIRSR000103-1"/>
    </source>
</evidence>
<protein>
    <submittedName>
        <fullName evidence="6">2-hydroxy-3-oxopropionate reductase</fullName>
    </submittedName>
</protein>
<dbReference type="AlphaFoldDB" id="A0A1M5QD73"/>
<dbReference type="STRING" id="658167.SAMN04488135_102237"/>
<dbReference type="Proteomes" id="UP000184226">
    <property type="component" value="Unassembled WGS sequence"/>
</dbReference>
<dbReference type="Pfam" id="PF14833">
    <property type="entry name" value="NAD_binding_11"/>
    <property type="match status" value="1"/>
</dbReference>
<dbReference type="GO" id="GO:0050661">
    <property type="term" value="F:NADP binding"/>
    <property type="evidence" value="ECO:0007669"/>
    <property type="project" value="InterPro"/>
</dbReference>
<feature type="active site" evidence="3">
    <location>
        <position position="175"/>
    </location>
</feature>
<dbReference type="PIRSF" id="PIRSF000103">
    <property type="entry name" value="HIBADH"/>
    <property type="match status" value="1"/>
</dbReference>
<dbReference type="SUPFAM" id="SSF48179">
    <property type="entry name" value="6-phosphogluconate dehydrogenase C-terminal domain-like"/>
    <property type="match status" value="1"/>
</dbReference>
<dbReference type="PANTHER" id="PTHR22981:SF7">
    <property type="entry name" value="3-HYDROXYISOBUTYRATE DEHYDROGENASE, MITOCHONDRIAL"/>
    <property type="match status" value="1"/>
</dbReference>
<feature type="domain" description="6-phosphogluconate dehydrogenase NADP-binding" evidence="4">
    <location>
        <begin position="9"/>
        <end position="164"/>
    </location>
</feature>
<evidence type="ECO:0000256" key="2">
    <source>
        <dbReference type="ARBA" id="ARBA00023027"/>
    </source>
</evidence>
<dbReference type="InterPro" id="IPR036291">
    <property type="entry name" value="NAD(P)-bd_dom_sf"/>
</dbReference>
<dbReference type="InterPro" id="IPR008927">
    <property type="entry name" value="6-PGluconate_DH-like_C_sf"/>
</dbReference>